<dbReference type="InterPro" id="IPR032181">
    <property type="entry name" value="DUF5013"/>
</dbReference>
<dbReference type="RefSeq" id="WP_217791182.1">
    <property type="nucleotide sequence ID" value="NZ_JAHSPG010000006.1"/>
</dbReference>
<keyword evidence="3" id="KW-1185">Reference proteome</keyword>
<protein>
    <submittedName>
        <fullName evidence="2">DUF5013 domain-containing protein</fullName>
    </submittedName>
</protein>
<gene>
    <name evidence="2" type="ORF">KTO63_10295</name>
</gene>
<dbReference type="Proteomes" id="UP000812270">
    <property type="component" value="Unassembled WGS sequence"/>
</dbReference>
<evidence type="ECO:0000313" key="3">
    <source>
        <dbReference type="Proteomes" id="UP000812270"/>
    </source>
</evidence>
<dbReference type="Pfam" id="PF16389">
    <property type="entry name" value="DUF4998"/>
    <property type="match status" value="1"/>
</dbReference>
<dbReference type="AlphaFoldDB" id="A0A9E2S9U6"/>
<organism evidence="2 3">
    <name type="scientific">Pinibacter aurantiacus</name>
    <dbReference type="NCBI Taxonomy" id="2851599"/>
    <lineage>
        <taxon>Bacteria</taxon>
        <taxon>Pseudomonadati</taxon>
        <taxon>Bacteroidota</taxon>
        <taxon>Chitinophagia</taxon>
        <taxon>Chitinophagales</taxon>
        <taxon>Chitinophagaceae</taxon>
        <taxon>Pinibacter</taxon>
    </lineage>
</organism>
<evidence type="ECO:0000313" key="2">
    <source>
        <dbReference type="EMBL" id="MBV4357538.1"/>
    </source>
</evidence>
<reference evidence="2" key="1">
    <citation type="submission" date="2021-06" db="EMBL/GenBank/DDBJ databases">
        <authorList>
            <person name="Huq M.A."/>
        </authorList>
    </citation>
    <scope>NUCLEOTIDE SEQUENCE</scope>
    <source>
        <strain evidence="2">MAH-26</strain>
    </source>
</reference>
<proteinExistence type="predicted"/>
<accession>A0A9E2S9U6</accession>
<dbReference type="Pfam" id="PF16405">
    <property type="entry name" value="DUF5013"/>
    <property type="match status" value="1"/>
</dbReference>
<comment type="caution">
    <text evidence="2">The sequence shown here is derived from an EMBL/GenBank/DDBJ whole genome shotgun (WGS) entry which is preliminary data.</text>
</comment>
<name>A0A9E2S9U6_9BACT</name>
<feature type="domain" description="DUF5013" evidence="1">
    <location>
        <begin position="242"/>
        <end position="394"/>
    </location>
</feature>
<sequence length="419" mass="44713">MKRNLAIATVITITAIWVAACTKIDDYKSKYMSGGGIIYTGKMDSVKIFSGKYRAQLNGLFTSDPNIVKYRVFTNSGLDSMEVVVKRTSGVDTAKTIIPNLEEGTQSFEIRTYDSAGNSSVPVFISANVYGANYQASIVNRGVADASLQTDGSAKITWADVSADAGVQYMQIKFSDVSNVLHDTVVYSQPANLTTNLPNIKVGSTFSYRTAYLPNPTAIDTFYTDYQDHSVKADVTKVYLSNYGPDLKGTLGSDGRFGTLNAPWVSNAGALNKGGGTFGGYQHASWQSAGVITWETWGKTPVVDGKIYQATSAPLPAGNYTVTFNYYSEVQQNSTVYFIAAAGNSGIPSVADLSGALGYAAMYNGANVGATSPNVTESKSFNFTLTSSQTVSIGLLGNLVGSGDPGNYFEVRSIQLIQN</sequence>
<dbReference type="PROSITE" id="PS51257">
    <property type="entry name" value="PROKAR_LIPOPROTEIN"/>
    <property type="match status" value="1"/>
</dbReference>
<dbReference type="EMBL" id="JAHSPG010000006">
    <property type="protein sequence ID" value="MBV4357538.1"/>
    <property type="molecule type" value="Genomic_DNA"/>
</dbReference>
<evidence type="ECO:0000259" key="1">
    <source>
        <dbReference type="Pfam" id="PF16405"/>
    </source>
</evidence>